<dbReference type="EMBL" id="JBBNAF010000007">
    <property type="protein sequence ID" value="KAK9127800.1"/>
    <property type="molecule type" value="Genomic_DNA"/>
</dbReference>
<evidence type="ECO:0000256" key="1">
    <source>
        <dbReference type="SAM" id="MobiDB-lite"/>
    </source>
</evidence>
<protein>
    <submittedName>
        <fullName evidence="2">Uncharacterized protein</fullName>
    </submittedName>
</protein>
<sequence>MASKPVSGLDSARSSSNSCSPSTPKTASRLLGRVHNHRVLLHTSLLNFQFRYLSSIGAPPLLRRTLKTPRLAIVAFFFFKIFHELPSIDYL</sequence>
<reference evidence="2 3" key="1">
    <citation type="submission" date="2024-01" db="EMBL/GenBank/DDBJ databases">
        <title>Genome assemblies of Stephania.</title>
        <authorList>
            <person name="Yang L."/>
        </authorList>
    </citation>
    <scope>NUCLEOTIDE SEQUENCE [LARGE SCALE GENOMIC DNA]</scope>
    <source>
        <strain evidence="2">YNDBR</strain>
        <tissue evidence="2">Leaf</tissue>
    </source>
</reference>
<dbReference type="Proteomes" id="UP001420932">
    <property type="component" value="Unassembled WGS sequence"/>
</dbReference>
<evidence type="ECO:0000313" key="2">
    <source>
        <dbReference type="EMBL" id="KAK9127800.1"/>
    </source>
</evidence>
<accession>A0AAP0J6Z9</accession>
<comment type="caution">
    <text evidence="2">The sequence shown here is derived from an EMBL/GenBank/DDBJ whole genome shotgun (WGS) entry which is preliminary data.</text>
</comment>
<organism evidence="2 3">
    <name type="scientific">Stephania yunnanensis</name>
    <dbReference type="NCBI Taxonomy" id="152371"/>
    <lineage>
        <taxon>Eukaryota</taxon>
        <taxon>Viridiplantae</taxon>
        <taxon>Streptophyta</taxon>
        <taxon>Embryophyta</taxon>
        <taxon>Tracheophyta</taxon>
        <taxon>Spermatophyta</taxon>
        <taxon>Magnoliopsida</taxon>
        <taxon>Ranunculales</taxon>
        <taxon>Menispermaceae</taxon>
        <taxon>Menispermoideae</taxon>
        <taxon>Cissampelideae</taxon>
        <taxon>Stephania</taxon>
    </lineage>
</organism>
<proteinExistence type="predicted"/>
<dbReference type="AlphaFoldDB" id="A0AAP0J6Z9"/>
<name>A0AAP0J6Z9_9MAGN</name>
<keyword evidence="3" id="KW-1185">Reference proteome</keyword>
<gene>
    <name evidence="2" type="ORF">Syun_016597</name>
</gene>
<feature type="region of interest" description="Disordered" evidence="1">
    <location>
        <begin position="1"/>
        <end position="27"/>
    </location>
</feature>
<feature type="compositionally biased region" description="Low complexity" evidence="1">
    <location>
        <begin position="11"/>
        <end position="22"/>
    </location>
</feature>
<evidence type="ECO:0000313" key="3">
    <source>
        <dbReference type="Proteomes" id="UP001420932"/>
    </source>
</evidence>